<protein>
    <submittedName>
        <fullName evidence="1">Uncharacterized protein</fullName>
    </submittedName>
</protein>
<evidence type="ECO:0000313" key="2">
    <source>
        <dbReference type="Proteomes" id="UP001186974"/>
    </source>
</evidence>
<accession>A0ACC3DTE9</accession>
<comment type="caution">
    <text evidence="1">The sequence shown here is derived from an EMBL/GenBank/DDBJ whole genome shotgun (WGS) entry which is preliminary data.</text>
</comment>
<organism evidence="1 2">
    <name type="scientific">Coniosporium uncinatum</name>
    <dbReference type="NCBI Taxonomy" id="93489"/>
    <lineage>
        <taxon>Eukaryota</taxon>
        <taxon>Fungi</taxon>
        <taxon>Dikarya</taxon>
        <taxon>Ascomycota</taxon>
        <taxon>Pezizomycotina</taxon>
        <taxon>Dothideomycetes</taxon>
        <taxon>Dothideomycetes incertae sedis</taxon>
        <taxon>Coniosporium</taxon>
    </lineage>
</organism>
<reference evidence="1" key="1">
    <citation type="submission" date="2024-09" db="EMBL/GenBank/DDBJ databases">
        <title>Black Yeasts Isolated from many extreme environments.</title>
        <authorList>
            <person name="Coleine C."/>
            <person name="Stajich J.E."/>
            <person name="Selbmann L."/>
        </authorList>
    </citation>
    <scope>NUCLEOTIDE SEQUENCE</scope>
    <source>
        <strain evidence="1">CCFEE 5737</strain>
    </source>
</reference>
<dbReference type="Proteomes" id="UP001186974">
    <property type="component" value="Unassembled WGS sequence"/>
</dbReference>
<sequence>MDREWDEHAVPQFWAFQKEMQGKNLLPSDVEYKNAASEHFTGDSGKHTLQSFKKGNHLRARYALSQPRLTGEEFTRLLRSTDWGSCGEVLGLEDRMSIPAMGPIVLGFFSVGSPVQYQCTLRLLPSFSVIYGDEDNDLRDDNREPYLSDTILARFNATMQQGRRKQAISDETDEGYDEPEKVRKTFEPEVELRVFCQLGAVQRLKSAKGQDHWIDTNFVLVLSLTEGFRNPFFFYDWKKKDDPCDSESPILDMRDGKSERDICQGGKLVPYEKLNPFVYCRIFTTLEELLDPNKRPEITLHNRPQYCNYMLVSARKDPSGVPMRPDEYPEHAKAS</sequence>
<proteinExistence type="predicted"/>
<name>A0ACC3DTE9_9PEZI</name>
<evidence type="ECO:0000313" key="1">
    <source>
        <dbReference type="EMBL" id="KAK3079811.1"/>
    </source>
</evidence>
<keyword evidence="2" id="KW-1185">Reference proteome</keyword>
<gene>
    <name evidence="1" type="ORF">LTS18_003850</name>
</gene>
<dbReference type="EMBL" id="JAWDJW010000905">
    <property type="protein sequence ID" value="KAK3079811.1"/>
    <property type="molecule type" value="Genomic_DNA"/>
</dbReference>